<evidence type="ECO:0000256" key="2">
    <source>
        <dbReference type="ARBA" id="ARBA00003921"/>
    </source>
</evidence>
<evidence type="ECO:0000256" key="13">
    <source>
        <dbReference type="ARBA" id="ARBA00023306"/>
    </source>
</evidence>
<comment type="similarity">
    <text evidence="16">Belongs to the MurB family.</text>
</comment>
<dbReference type="GO" id="GO:0005829">
    <property type="term" value="C:cytosol"/>
    <property type="evidence" value="ECO:0007669"/>
    <property type="project" value="TreeGrafter"/>
</dbReference>
<dbReference type="GO" id="GO:0071949">
    <property type="term" value="F:FAD binding"/>
    <property type="evidence" value="ECO:0007669"/>
    <property type="project" value="InterPro"/>
</dbReference>
<sequence length="299" mass="32650">MIEEELVKKLGFNKVKINEPLASHVYMKVGGPADFYYEATDARELTEAIKVAIKTSTTFVILGNGSNVLISDKGVRGLVIKNNAKEVKFLPHGFVEVDSGVENAALITAAKNRGLTGVERLIKVPGTVGGAVFMNAGDTVRQEFFGDLVVLVEIIDGQGNVKKLRKEDCWFGYRVSRFQTSGEIILKVKLQLKQATKEEIESKAKDILVRKVQQPPGPTLGSTFKNPPDNFAGKLIEEAGLKGKQVGGAKISEKHANFIINTGCATASDVKALIELMKSEVKKKFGINLEGEIRYLGEW</sequence>
<dbReference type="InterPro" id="IPR036635">
    <property type="entry name" value="MurB_C_sf"/>
</dbReference>
<protein>
    <recommendedName>
        <fullName evidence="16">UDP-N-acetylenolpyruvoylglucosamine reductase</fullName>
        <ecNumber evidence="16">1.3.1.98</ecNumber>
    </recommendedName>
    <alternativeName>
        <fullName evidence="16">UDP-N-acetylmuramate dehydrogenase</fullName>
    </alternativeName>
</protein>
<dbReference type="PANTHER" id="PTHR21071:SF4">
    <property type="entry name" value="UDP-N-ACETYLENOLPYRUVOYLGLUCOSAMINE REDUCTASE"/>
    <property type="match status" value="1"/>
</dbReference>
<evidence type="ECO:0000256" key="9">
    <source>
        <dbReference type="ARBA" id="ARBA00022857"/>
    </source>
</evidence>
<comment type="function">
    <text evidence="2 16">Cell wall formation.</text>
</comment>
<evidence type="ECO:0000256" key="5">
    <source>
        <dbReference type="ARBA" id="ARBA00022490"/>
    </source>
</evidence>
<dbReference type="NCBIfam" id="NF010480">
    <property type="entry name" value="PRK13905.1"/>
    <property type="match status" value="1"/>
</dbReference>
<dbReference type="GO" id="GO:0071555">
    <property type="term" value="P:cell wall organization"/>
    <property type="evidence" value="ECO:0007669"/>
    <property type="project" value="UniProtKB-KW"/>
</dbReference>
<evidence type="ECO:0000256" key="12">
    <source>
        <dbReference type="ARBA" id="ARBA00023002"/>
    </source>
</evidence>
<dbReference type="HAMAP" id="MF_00037">
    <property type="entry name" value="MurB"/>
    <property type="match status" value="1"/>
</dbReference>
<dbReference type="STRING" id="1802591.A2113_03805"/>
<evidence type="ECO:0000256" key="11">
    <source>
        <dbReference type="ARBA" id="ARBA00022984"/>
    </source>
</evidence>
<evidence type="ECO:0000256" key="1">
    <source>
        <dbReference type="ARBA" id="ARBA00001974"/>
    </source>
</evidence>
<dbReference type="SUPFAM" id="SSF56176">
    <property type="entry name" value="FAD-binding/transporter-associated domain-like"/>
    <property type="match status" value="1"/>
</dbReference>
<dbReference type="GO" id="GO:0008360">
    <property type="term" value="P:regulation of cell shape"/>
    <property type="evidence" value="ECO:0007669"/>
    <property type="project" value="UniProtKB-KW"/>
</dbReference>
<dbReference type="Gene3D" id="3.30.465.10">
    <property type="match status" value="1"/>
</dbReference>
<keyword evidence="7 16" id="KW-0285">Flavoprotein</keyword>
<comment type="cofactor">
    <cofactor evidence="1 16">
        <name>FAD</name>
        <dbReference type="ChEBI" id="CHEBI:57692"/>
    </cofactor>
</comment>
<dbReference type="Proteomes" id="UP000176299">
    <property type="component" value="Unassembled WGS sequence"/>
</dbReference>
<feature type="active site" description="Proton donor" evidence="16">
    <location>
        <position position="222"/>
    </location>
</feature>
<evidence type="ECO:0000313" key="19">
    <source>
        <dbReference type="Proteomes" id="UP000176299"/>
    </source>
</evidence>
<evidence type="ECO:0000256" key="10">
    <source>
        <dbReference type="ARBA" id="ARBA00022960"/>
    </source>
</evidence>
<evidence type="ECO:0000256" key="7">
    <source>
        <dbReference type="ARBA" id="ARBA00022630"/>
    </source>
</evidence>
<dbReference type="PANTHER" id="PTHR21071">
    <property type="entry name" value="UDP-N-ACETYLENOLPYRUVOYLGLUCOSAMINE REDUCTASE"/>
    <property type="match status" value="1"/>
</dbReference>
<dbReference type="NCBIfam" id="TIGR00179">
    <property type="entry name" value="murB"/>
    <property type="match status" value="1"/>
</dbReference>
<evidence type="ECO:0000256" key="15">
    <source>
        <dbReference type="ARBA" id="ARBA00048914"/>
    </source>
</evidence>
<feature type="active site" evidence="16">
    <location>
        <position position="292"/>
    </location>
</feature>
<evidence type="ECO:0000259" key="17">
    <source>
        <dbReference type="PROSITE" id="PS51387"/>
    </source>
</evidence>
<dbReference type="EMBL" id="MHCN01000011">
    <property type="protein sequence ID" value="OGY21654.1"/>
    <property type="molecule type" value="Genomic_DNA"/>
</dbReference>
<dbReference type="InterPro" id="IPR016167">
    <property type="entry name" value="FAD-bd_PCMH_sub1"/>
</dbReference>
<evidence type="ECO:0000256" key="6">
    <source>
        <dbReference type="ARBA" id="ARBA00022618"/>
    </source>
</evidence>
<evidence type="ECO:0000256" key="3">
    <source>
        <dbReference type="ARBA" id="ARBA00004496"/>
    </source>
</evidence>
<dbReference type="GO" id="GO:0051301">
    <property type="term" value="P:cell division"/>
    <property type="evidence" value="ECO:0007669"/>
    <property type="project" value="UniProtKB-KW"/>
</dbReference>
<comment type="caution">
    <text evidence="18">The sequence shown here is derived from an EMBL/GenBank/DDBJ whole genome shotgun (WGS) entry which is preliminary data.</text>
</comment>
<keyword evidence="13 16" id="KW-0131">Cell cycle</keyword>
<proteinExistence type="inferred from homology"/>
<feature type="domain" description="FAD-binding PCMH-type" evidence="17">
    <location>
        <begin position="29"/>
        <end position="195"/>
    </location>
</feature>
<evidence type="ECO:0000256" key="4">
    <source>
        <dbReference type="ARBA" id="ARBA00004752"/>
    </source>
</evidence>
<dbReference type="Pfam" id="PF02873">
    <property type="entry name" value="MurB_C"/>
    <property type="match status" value="1"/>
</dbReference>
<comment type="pathway">
    <text evidence="4 16">Cell wall biogenesis; peptidoglycan biosynthesis.</text>
</comment>
<dbReference type="GO" id="GO:0008762">
    <property type="term" value="F:UDP-N-acetylmuramate dehydrogenase activity"/>
    <property type="evidence" value="ECO:0007669"/>
    <property type="project" value="UniProtKB-UniRule"/>
</dbReference>
<dbReference type="InterPro" id="IPR016166">
    <property type="entry name" value="FAD-bd_PCMH"/>
</dbReference>
<keyword evidence="6 16" id="KW-0132">Cell division</keyword>
<comment type="catalytic activity">
    <reaction evidence="15 16">
        <text>UDP-N-acetyl-alpha-D-muramate + NADP(+) = UDP-N-acetyl-3-O-(1-carboxyvinyl)-alpha-D-glucosamine + NADPH + H(+)</text>
        <dbReference type="Rhea" id="RHEA:12248"/>
        <dbReference type="ChEBI" id="CHEBI:15378"/>
        <dbReference type="ChEBI" id="CHEBI:57783"/>
        <dbReference type="ChEBI" id="CHEBI:58349"/>
        <dbReference type="ChEBI" id="CHEBI:68483"/>
        <dbReference type="ChEBI" id="CHEBI:70757"/>
        <dbReference type="EC" id="1.3.1.98"/>
    </reaction>
</comment>
<dbReference type="Gene3D" id="3.90.78.10">
    <property type="entry name" value="UDP-N-acetylenolpyruvoylglucosamine reductase, C-terminal domain"/>
    <property type="match status" value="1"/>
</dbReference>
<dbReference type="UniPathway" id="UPA00219"/>
<evidence type="ECO:0000313" key="18">
    <source>
        <dbReference type="EMBL" id="OGY21654.1"/>
    </source>
</evidence>
<dbReference type="GO" id="GO:0009252">
    <property type="term" value="P:peptidoglycan biosynthetic process"/>
    <property type="evidence" value="ECO:0007669"/>
    <property type="project" value="UniProtKB-UniRule"/>
</dbReference>
<dbReference type="Gene3D" id="3.30.43.10">
    <property type="entry name" value="Uridine Diphospho-n-acetylenolpyruvylglucosamine Reductase, domain 2"/>
    <property type="match status" value="1"/>
</dbReference>
<feature type="active site" evidence="16">
    <location>
        <position position="174"/>
    </location>
</feature>
<dbReference type="AlphaFoldDB" id="A0A1G1W241"/>
<dbReference type="InterPro" id="IPR016169">
    <property type="entry name" value="FAD-bd_PCMH_sub2"/>
</dbReference>
<accession>A0A1G1W241</accession>
<evidence type="ECO:0000256" key="16">
    <source>
        <dbReference type="HAMAP-Rule" id="MF_00037"/>
    </source>
</evidence>
<keyword evidence="8 16" id="KW-0274">FAD</keyword>
<dbReference type="EC" id="1.3.1.98" evidence="16"/>
<dbReference type="PROSITE" id="PS51387">
    <property type="entry name" value="FAD_PCMH"/>
    <property type="match status" value="1"/>
</dbReference>
<name>A0A1G1W241_9BACT</name>
<keyword evidence="11 16" id="KW-0573">Peptidoglycan synthesis</keyword>
<evidence type="ECO:0000256" key="8">
    <source>
        <dbReference type="ARBA" id="ARBA00022827"/>
    </source>
</evidence>
<dbReference type="SUPFAM" id="SSF56194">
    <property type="entry name" value="Uridine diphospho-N-Acetylenolpyruvylglucosamine reductase, MurB, C-terminal domain"/>
    <property type="match status" value="1"/>
</dbReference>
<reference evidence="18 19" key="1">
    <citation type="journal article" date="2016" name="Nat. Commun.">
        <title>Thousands of microbial genomes shed light on interconnected biogeochemical processes in an aquifer system.</title>
        <authorList>
            <person name="Anantharaman K."/>
            <person name="Brown C.T."/>
            <person name="Hug L.A."/>
            <person name="Sharon I."/>
            <person name="Castelle C.J."/>
            <person name="Probst A.J."/>
            <person name="Thomas B.C."/>
            <person name="Singh A."/>
            <person name="Wilkins M.J."/>
            <person name="Karaoz U."/>
            <person name="Brodie E.L."/>
            <person name="Williams K.H."/>
            <person name="Hubbard S.S."/>
            <person name="Banfield J.F."/>
        </authorList>
    </citation>
    <scope>NUCLEOTIDE SEQUENCE [LARGE SCALE GENOMIC DNA]</scope>
</reference>
<dbReference type="InterPro" id="IPR011601">
    <property type="entry name" value="MurB_C"/>
</dbReference>
<keyword evidence="10 16" id="KW-0133">Cell shape</keyword>
<gene>
    <name evidence="16" type="primary">murB</name>
    <name evidence="18" type="ORF">A2113_03805</name>
</gene>
<keyword evidence="12 16" id="KW-0560">Oxidoreductase</keyword>
<organism evidence="18 19">
    <name type="scientific">Candidatus Woykebacteria bacterium GWA1_44_8</name>
    <dbReference type="NCBI Taxonomy" id="1802591"/>
    <lineage>
        <taxon>Bacteria</taxon>
        <taxon>Candidatus Woykeibacteriota</taxon>
    </lineage>
</organism>
<comment type="subcellular location">
    <subcellularLocation>
        <location evidence="3 16">Cytoplasm</location>
    </subcellularLocation>
</comment>
<dbReference type="InterPro" id="IPR006094">
    <property type="entry name" value="Oxid_FAD_bind_N"/>
</dbReference>
<evidence type="ECO:0000256" key="14">
    <source>
        <dbReference type="ARBA" id="ARBA00023316"/>
    </source>
</evidence>
<keyword evidence="14 16" id="KW-0961">Cell wall biogenesis/degradation</keyword>
<keyword evidence="9 16" id="KW-0521">NADP</keyword>
<dbReference type="InterPro" id="IPR036318">
    <property type="entry name" value="FAD-bd_PCMH-like_sf"/>
</dbReference>
<dbReference type="InterPro" id="IPR003170">
    <property type="entry name" value="MurB"/>
</dbReference>
<keyword evidence="5 16" id="KW-0963">Cytoplasm</keyword>
<dbReference type="Pfam" id="PF01565">
    <property type="entry name" value="FAD_binding_4"/>
    <property type="match status" value="1"/>
</dbReference>